<dbReference type="GeneID" id="36326093"/>
<proteinExistence type="predicted"/>
<reference evidence="1 2" key="1">
    <citation type="submission" date="2017-04" db="EMBL/GenBank/DDBJ databases">
        <title>Genome Sequence of the Model Brown-Rot Fungus Postia placenta SB12.</title>
        <authorList>
            <consortium name="DOE Joint Genome Institute"/>
            <person name="Gaskell J."/>
            <person name="Kersten P."/>
            <person name="Larrondo L.F."/>
            <person name="Canessa P."/>
            <person name="Martinez D."/>
            <person name="Hibbett D."/>
            <person name="Schmoll M."/>
            <person name="Kubicek C.P."/>
            <person name="Martinez A.T."/>
            <person name="Yadav J."/>
            <person name="Master E."/>
            <person name="Magnuson J.K."/>
            <person name="James T."/>
            <person name="Yaver D."/>
            <person name="Berka R."/>
            <person name="Labutti K."/>
            <person name="Lipzen A."/>
            <person name="Aerts A."/>
            <person name="Barry K."/>
            <person name="Henrissat B."/>
            <person name="Blanchette R."/>
            <person name="Grigoriev I."/>
            <person name="Cullen D."/>
        </authorList>
    </citation>
    <scope>NUCLEOTIDE SEQUENCE [LARGE SCALE GENOMIC DNA]</scope>
    <source>
        <strain evidence="1 2">MAD-698-R-SB12</strain>
    </source>
</reference>
<evidence type="ECO:0008006" key="3">
    <source>
        <dbReference type="Google" id="ProtNLM"/>
    </source>
</evidence>
<dbReference type="EMBL" id="KZ110601">
    <property type="protein sequence ID" value="OSX60024.1"/>
    <property type="molecule type" value="Genomic_DNA"/>
</dbReference>
<sequence length="510" mass="57211">MDLSSLEVEGVDVPSRPLLAITWEPLNVDRPTNPDGIKDVIMVEAESSVLMESPNAVSAPDLVPMSQPKPWILLSTSQIPYHPESQPPLPLEVFEYIIDIIAEELTHVNRYHNLLACALTCRAWYPRSRTRLLEDITIDERWQLVGFTRMLKTRPALAQRIYGLCISGRRQDLMREDPRKSHSPSTSPLVQFPLMLARKLPSLEALTFDDIYFVDEHDPSFVGCFRCLSEFTSVTKLTLTGAHFTSPLPLMRLLSSLPNLAWFSCGAVMFLDLAPGPNTVVLQSASRIKLSYLSMGPGTTDVRTIIDLLTETGMVSSITRFDTDANGQFSIELMEEAGIFRILELAAPSLKEIRLHLFASHHVTETANRVVEERARLFIPALRILSITLVPYLSMSATHNNWVVNLFSKIPSNKVLDVVLLIKPGNRTAANVFAIFDAEQWSLIDEKLSRSLAPSRSKGLKVEMDVMDKNAASRRLADELREGALARLPRLHSRRMLTYVFPLPAFVVVT</sequence>
<evidence type="ECO:0000313" key="2">
    <source>
        <dbReference type="Proteomes" id="UP000194127"/>
    </source>
</evidence>
<dbReference type="RefSeq" id="XP_024336818.1">
    <property type="nucleotide sequence ID" value="XM_024481143.1"/>
</dbReference>
<gene>
    <name evidence="1" type="ORF">POSPLADRAFT_1059314</name>
</gene>
<organism evidence="1 2">
    <name type="scientific">Postia placenta MAD-698-R-SB12</name>
    <dbReference type="NCBI Taxonomy" id="670580"/>
    <lineage>
        <taxon>Eukaryota</taxon>
        <taxon>Fungi</taxon>
        <taxon>Dikarya</taxon>
        <taxon>Basidiomycota</taxon>
        <taxon>Agaricomycotina</taxon>
        <taxon>Agaricomycetes</taxon>
        <taxon>Polyporales</taxon>
        <taxon>Adustoporiaceae</taxon>
        <taxon>Rhodonia</taxon>
    </lineage>
</organism>
<keyword evidence="2" id="KW-1185">Reference proteome</keyword>
<evidence type="ECO:0000313" key="1">
    <source>
        <dbReference type="EMBL" id="OSX60024.1"/>
    </source>
</evidence>
<dbReference type="Proteomes" id="UP000194127">
    <property type="component" value="Unassembled WGS sequence"/>
</dbReference>
<dbReference type="AlphaFoldDB" id="A0A1X6MUF9"/>
<accession>A0A1X6MUF9</accession>
<protein>
    <recommendedName>
        <fullName evidence="3">F-box domain-containing protein</fullName>
    </recommendedName>
</protein>
<dbReference type="OrthoDB" id="2755073at2759"/>
<name>A0A1X6MUF9_9APHY</name>